<name>A0ABR0RZJ2_9EURO</name>
<dbReference type="Pfam" id="PF20163">
    <property type="entry name" value="DUF6536"/>
    <property type="match status" value="1"/>
</dbReference>
<reference evidence="4 5" key="1">
    <citation type="journal article" date="2023" name="Res Sq">
        <title>Genomic and morphological characterization of Knufia obscura isolated from the Mars 2020 spacecraft assembly facility.</title>
        <authorList>
            <person name="Chander A.M."/>
            <person name="Teixeira M.M."/>
            <person name="Singh N.K."/>
            <person name="Williams M.P."/>
            <person name="Parker C.W."/>
            <person name="Leo P."/>
            <person name="Stajich J.E."/>
            <person name="Torok T."/>
            <person name="Tighe S."/>
            <person name="Mason C.E."/>
            <person name="Venkateswaran K."/>
        </authorList>
    </citation>
    <scope>NUCLEOTIDE SEQUENCE [LARGE SCALE GENOMIC DNA]</scope>
    <source>
        <strain evidence="4 5">CCFEE 5817</strain>
    </source>
</reference>
<feature type="transmembrane region" description="Helical" evidence="2">
    <location>
        <begin position="526"/>
        <end position="545"/>
    </location>
</feature>
<evidence type="ECO:0000313" key="4">
    <source>
        <dbReference type="EMBL" id="KAK5946037.1"/>
    </source>
</evidence>
<dbReference type="RefSeq" id="XP_064734127.1">
    <property type="nucleotide sequence ID" value="XM_064868630.1"/>
</dbReference>
<dbReference type="GeneID" id="89993625"/>
<dbReference type="Proteomes" id="UP001334248">
    <property type="component" value="Unassembled WGS sequence"/>
</dbReference>
<keyword evidence="2" id="KW-0472">Membrane</keyword>
<dbReference type="PANTHER" id="PTHR35395">
    <property type="entry name" value="DUF6536 DOMAIN-CONTAINING PROTEIN"/>
    <property type="match status" value="1"/>
</dbReference>
<dbReference type="InterPro" id="IPR046623">
    <property type="entry name" value="DUF6536"/>
</dbReference>
<gene>
    <name evidence="4" type="ORF">PMZ80_000176</name>
</gene>
<keyword evidence="5" id="KW-1185">Reference proteome</keyword>
<proteinExistence type="predicted"/>
<dbReference type="PANTHER" id="PTHR35395:SF1">
    <property type="entry name" value="DUF6536 DOMAIN-CONTAINING PROTEIN"/>
    <property type="match status" value="1"/>
</dbReference>
<protein>
    <recommendedName>
        <fullName evidence="3">DUF6536 domain-containing protein</fullName>
    </recommendedName>
</protein>
<evidence type="ECO:0000259" key="3">
    <source>
        <dbReference type="Pfam" id="PF20163"/>
    </source>
</evidence>
<dbReference type="EMBL" id="JAVHJV010000001">
    <property type="protein sequence ID" value="KAK5946037.1"/>
    <property type="molecule type" value="Genomic_DNA"/>
</dbReference>
<feature type="domain" description="DUF6536" evidence="3">
    <location>
        <begin position="48"/>
        <end position="199"/>
    </location>
</feature>
<feature type="transmembrane region" description="Helical" evidence="2">
    <location>
        <begin position="465"/>
        <end position="490"/>
    </location>
</feature>
<feature type="transmembrane region" description="Helical" evidence="2">
    <location>
        <begin position="358"/>
        <end position="380"/>
    </location>
</feature>
<feature type="transmembrane region" description="Helical" evidence="2">
    <location>
        <begin position="630"/>
        <end position="657"/>
    </location>
</feature>
<feature type="transmembrane region" description="Helical" evidence="2">
    <location>
        <begin position="591"/>
        <end position="618"/>
    </location>
</feature>
<sequence>MTSDYSKTDSKGDFPKPQEYSSDYHLRSNSNEEAFVVPSTHAQWFSGWRAGAYSAAGLAFCSLIINVVAVIWLARHPDSKSNLVEVFNGSCDTVAQMDTWVHLAINALSTLLLAGSNYCMQCLCAPNRGEIDKAHSRGRFLDIGVPSFRNLSSIASCKVLMWWLLGLSSIPLHLMYNSAFYSSLAANDYGIYVVSPEFLSGANASHPLVEPTMVSSEKMQQDVVSNDTVKFERLDTLACLKTYGQVFLQDYRNLIIVSKNSTTGTNSSVLRGDSYQFGSHIDPPSQTYTPFDWICTSDPNIGTKIDVPSSPNSFENAPCDSYFDRIEGIVDSWQPWGYVVDYCLAERIEQQCSFNGNIPIGATVVICNTVKVLLMLIVAFRLTDKPLITIGDALESFLESPDNTTNNLCLLSRVDADKAESENWGLQRDIVEQDKPPWRYEHGANSRKATLKTLRWSKAASGRRWTMTIGLIILALITVLGFLGAAISAISDKGTSPMALGFGTVHASAIISGWDIDKIENASKQIIAAIFIANLPQAILSLLYLNLNGLLTSMFVALEWSKIAKERKYLRVSTPKGQQRSTHFLQLPYKIAVPLMVVSGVLHWLISRSIFLVVVANYSETGELNNAVQIASCGFSPLAMVCVLVFGGLLILGSFIIGRFKYDPSMPLAGSCSAAISAACHRPDRDVDAALSPVQWGVIPGSEKDGVSHCCFTSGDVEPIQEGKQYAGDSRKSR</sequence>
<feature type="transmembrane region" description="Helical" evidence="2">
    <location>
        <begin position="159"/>
        <end position="176"/>
    </location>
</feature>
<feature type="transmembrane region" description="Helical" evidence="2">
    <location>
        <begin position="52"/>
        <end position="74"/>
    </location>
</feature>
<keyword evidence="2" id="KW-1133">Transmembrane helix</keyword>
<evidence type="ECO:0000256" key="2">
    <source>
        <dbReference type="SAM" id="Phobius"/>
    </source>
</evidence>
<evidence type="ECO:0000313" key="5">
    <source>
        <dbReference type="Proteomes" id="UP001334248"/>
    </source>
</evidence>
<accession>A0ABR0RZJ2</accession>
<feature type="region of interest" description="Disordered" evidence="1">
    <location>
        <begin position="1"/>
        <end position="20"/>
    </location>
</feature>
<evidence type="ECO:0000256" key="1">
    <source>
        <dbReference type="SAM" id="MobiDB-lite"/>
    </source>
</evidence>
<organism evidence="4 5">
    <name type="scientific">Knufia obscura</name>
    <dbReference type="NCBI Taxonomy" id="1635080"/>
    <lineage>
        <taxon>Eukaryota</taxon>
        <taxon>Fungi</taxon>
        <taxon>Dikarya</taxon>
        <taxon>Ascomycota</taxon>
        <taxon>Pezizomycotina</taxon>
        <taxon>Eurotiomycetes</taxon>
        <taxon>Chaetothyriomycetidae</taxon>
        <taxon>Chaetothyriales</taxon>
        <taxon>Trichomeriaceae</taxon>
        <taxon>Knufia</taxon>
    </lineage>
</organism>
<keyword evidence="2" id="KW-0812">Transmembrane</keyword>
<comment type="caution">
    <text evidence="4">The sequence shown here is derived from an EMBL/GenBank/DDBJ whole genome shotgun (WGS) entry which is preliminary data.</text>
</comment>